<keyword evidence="8" id="KW-0812">Transmembrane</keyword>
<dbReference type="Pfam" id="PF01435">
    <property type="entry name" value="Peptidase_M48"/>
    <property type="match status" value="1"/>
</dbReference>
<sequence>MHTDGDYFDGRSSVRHRVTLTLDGNDLRIEGEQIALSSPLAEIRISAPLGEVKSSLYLPDGGKCDFADRDFARLAERGKGRGGFFRGVHRWENSLRLAFVALALTVALVLGFIKFGLPLFAEQAAYAIPPATETALGAETLQILDKALFSPSGLDTDRRSELQHLFAGVVATLDGAERPYRLELRSSARLGANALALPGGTVILTDELIAIAETDEEIAAVLAHEVGHVRHRHAMRQVIQSSAVGLMIATLTGDVFSAASMAAALPTLLVDADFSRDMERQADDVAVEYLTRKGETPDHFAAILTRIEEAHAERSGQAESGGSGITDYFSSHPPTEERIARLRGD</sequence>
<dbReference type="PANTHER" id="PTHR22726">
    <property type="entry name" value="METALLOENDOPEPTIDASE OMA1"/>
    <property type="match status" value="1"/>
</dbReference>
<accession>A0A0M5ITI1</accession>
<dbReference type="OrthoDB" id="9810445at2"/>
<keyword evidence="1 6" id="KW-0645">Protease</keyword>
<dbReference type="GO" id="GO:0051603">
    <property type="term" value="P:proteolysis involved in protein catabolic process"/>
    <property type="evidence" value="ECO:0007669"/>
    <property type="project" value="TreeGrafter"/>
</dbReference>
<evidence type="ECO:0000313" key="11">
    <source>
        <dbReference type="EMBL" id="ALC15694.1"/>
    </source>
</evidence>
<keyword evidence="2" id="KW-0479">Metal-binding</keyword>
<evidence type="ECO:0000256" key="1">
    <source>
        <dbReference type="ARBA" id="ARBA00022670"/>
    </source>
</evidence>
<evidence type="ECO:0000313" key="12">
    <source>
        <dbReference type="Proteomes" id="UP000057158"/>
    </source>
</evidence>
<evidence type="ECO:0000259" key="9">
    <source>
        <dbReference type="Pfam" id="PF01435"/>
    </source>
</evidence>
<evidence type="ECO:0000259" key="10">
    <source>
        <dbReference type="Pfam" id="PF23368"/>
    </source>
</evidence>
<gene>
    <name evidence="11" type="ORF">DSOUD_0908</name>
</gene>
<keyword evidence="3 6" id="KW-0378">Hydrolase</keyword>
<protein>
    <submittedName>
        <fullName evidence="11">Peptidase family M48</fullName>
    </submittedName>
</protein>
<dbReference type="RefSeq" id="WP_053549878.1">
    <property type="nucleotide sequence ID" value="NZ_CP010802.1"/>
</dbReference>
<dbReference type="Proteomes" id="UP000057158">
    <property type="component" value="Chromosome"/>
</dbReference>
<dbReference type="InterPro" id="IPR051156">
    <property type="entry name" value="Mito/Outer_Membr_Metalloprot"/>
</dbReference>
<evidence type="ECO:0000256" key="3">
    <source>
        <dbReference type="ARBA" id="ARBA00022801"/>
    </source>
</evidence>
<dbReference type="AlphaFoldDB" id="A0A0M5ITI1"/>
<reference evidence="11 12" key="1">
    <citation type="submission" date="2015-07" db="EMBL/GenBank/DDBJ databases">
        <title>Isolation and Genomic Characterization of a Novel Halophilic Metal-Reducing Deltaproteobacterium from the Deep Subsurface.</title>
        <authorList>
            <person name="Badalamenti J.P."/>
            <person name="Summers Z.M."/>
            <person name="Gralnick J.A."/>
            <person name="Bond D.R."/>
        </authorList>
    </citation>
    <scope>NUCLEOTIDE SEQUENCE [LARGE SCALE GENOMIC DNA]</scope>
    <source>
        <strain evidence="11 12">WTL</strain>
    </source>
</reference>
<keyword evidence="8" id="KW-1133">Transmembrane helix</keyword>
<dbReference type="KEGG" id="des:DSOUD_0908"/>
<evidence type="ECO:0000256" key="8">
    <source>
        <dbReference type="SAM" id="Phobius"/>
    </source>
</evidence>
<dbReference type="CDD" id="cd07332">
    <property type="entry name" value="M48C_Oma1_like"/>
    <property type="match status" value="1"/>
</dbReference>
<keyword evidence="5 6" id="KW-0482">Metalloprotease</keyword>
<dbReference type="InterPro" id="IPR001915">
    <property type="entry name" value="Peptidase_M48"/>
</dbReference>
<evidence type="ECO:0000256" key="5">
    <source>
        <dbReference type="ARBA" id="ARBA00023049"/>
    </source>
</evidence>
<evidence type="ECO:0000256" key="2">
    <source>
        <dbReference type="ARBA" id="ARBA00022723"/>
    </source>
</evidence>
<feature type="compositionally biased region" description="Basic and acidic residues" evidence="7">
    <location>
        <begin position="334"/>
        <end position="345"/>
    </location>
</feature>
<organism evidence="11 12">
    <name type="scientific">Desulfuromonas soudanensis</name>
    <dbReference type="NCBI Taxonomy" id="1603606"/>
    <lineage>
        <taxon>Bacteria</taxon>
        <taxon>Pseudomonadati</taxon>
        <taxon>Thermodesulfobacteriota</taxon>
        <taxon>Desulfuromonadia</taxon>
        <taxon>Desulfuromonadales</taxon>
        <taxon>Desulfuromonadaceae</taxon>
        <taxon>Desulfuromonas</taxon>
    </lineage>
</organism>
<keyword evidence="12" id="KW-1185">Reference proteome</keyword>
<dbReference type="GO" id="GO:0016020">
    <property type="term" value="C:membrane"/>
    <property type="evidence" value="ECO:0007669"/>
    <property type="project" value="TreeGrafter"/>
</dbReference>
<feature type="transmembrane region" description="Helical" evidence="8">
    <location>
        <begin position="95"/>
        <end position="113"/>
    </location>
</feature>
<name>A0A0M5ITI1_9BACT</name>
<dbReference type="PANTHER" id="PTHR22726:SF1">
    <property type="entry name" value="METALLOENDOPEPTIDASE OMA1, MITOCHONDRIAL"/>
    <property type="match status" value="1"/>
</dbReference>
<feature type="domain" description="DUF7092" evidence="10">
    <location>
        <begin position="4"/>
        <end position="76"/>
    </location>
</feature>
<feature type="domain" description="Peptidase M48" evidence="9">
    <location>
        <begin position="160"/>
        <end position="343"/>
    </location>
</feature>
<evidence type="ECO:0000256" key="4">
    <source>
        <dbReference type="ARBA" id="ARBA00022833"/>
    </source>
</evidence>
<proteinExistence type="inferred from homology"/>
<comment type="similarity">
    <text evidence="6">Belongs to the peptidase M48 family.</text>
</comment>
<dbReference type="PATRIC" id="fig|1603606.3.peg.998"/>
<dbReference type="EMBL" id="CP010802">
    <property type="protein sequence ID" value="ALC15694.1"/>
    <property type="molecule type" value="Genomic_DNA"/>
</dbReference>
<dbReference type="STRING" id="1603606.DSOUD_0908"/>
<evidence type="ECO:0000256" key="7">
    <source>
        <dbReference type="SAM" id="MobiDB-lite"/>
    </source>
</evidence>
<dbReference type="Pfam" id="PF23368">
    <property type="entry name" value="DUF7092"/>
    <property type="match status" value="1"/>
</dbReference>
<dbReference type="InterPro" id="IPR055518">
    <property type="entry name" value="DUF7092"/>
</dbReference>
<feature type="region of interest" description="Disordered" evidence="7">
    <location>
        <begin position="311"/>
        <end position="345"/>
    </location>
</feature>
<keyword evidence="8" id="KW-0472">Membrane</keyword>
<dbReference type="GO" id="GO:0004222">
    <property type="term" value="F:metalloendopeptidase activity"/>
    <property type="evidence" value="ECO:0007669"/>
    <property type="project" value="InterPro"/>
</dbReference>
<keyword evidence="4 6" id="KW-0862">Zinc</keyword>
<comment type="cofactor">
    <cofactor evidence="6">
        <name>Zn(2+)</name>
        <dbReference type="ChEBI" id="CHEBI:29105"/>
    </cofactor>
    <text evidence="6">Binds 1 zinc ion per subunit.</text>
</comment>
<dbReference type="Gene3D" id="3.30.2010.10">
    <property type="entry name" value="Metalloproteases ('zincins'), catalytic domain"/>
    <property type="match status" value="1"/>
</dbReference>
<evidence type="ECO:0000256" key="6">
    <source>
        <dbReference type="RuleBase" id="RU003983"/>
    </source>
</evidence>
<dbReference type="GO" id="GO:0046872">
    <property type="term" value="F:metal ion binding"/>
    <property type="evidence" value="ECO:0007669"/>
    <property type="project" value="UniProtKB-KW"/>
</dbReference>